<organism evidence="1 2">
    <name type="scientific">Auriscalpium vulgare</name>
    <dbReference type="NCBI Taxonomy" id="40419"/>
    <lineage>
        <taxon>Eukaryota</taxon>
        <taxon>Fungi</taxon>
        <taxon>Dikarya</taxon>
        <taxon>Basidiomycota</taxon>
        <taxon>Agaricomycotina</taxon>
        <taxon>Agaricomycetes</taxon>
        <taxon>Russulales</taxon>
        <taxon>Auriscalpiaceae</taxon>
        <taxon>Auriscalpium</taxon>
    </lineage>
</organism>
<dbReference type="Proteomes" id="UP000814033">
    <property type="component" value="Unassembled WGS sequence"/>
</dbReference>
<comment type="caution">
    <text evidence="1">The sequence shown here is derived from an EMBL/GenBank/DDBJ whole genome shotgun (WGS) entry which is preliminary data.</text>
</comment>
<evidence type="ECO:0000313" key="2">
    <source>
        <dbReference type="Proteomes" id="UP000814033"/>
    </source>
</evidence>
<proteinExistence type="predicted"/>
<protein>
    <submittedName>
        <fullName evidence="1">Hydrophobin 2</fullName>
    </submittedName>
</protein>
<reference evidence="1" key="1">
    <citation type="submission" date="2021-02" db="EMBL/GenBank/DDBJ databases">
        <authorList>
            <consortium name="DOE Joint Genome Institute"/>
            <person name="Ahrendt S."/>
            <person name="Looney B.P."/>
            <person name="Miyauchi S."/>
            <person name="Morin E."/>
            <person name="Drula E."/>
            <person name="Courty P.E."/>
            <person name="Chicoki N."/>
            <person name="Fauchery L."/>
            <person name="Kohler A."/>
            <person name="Kuo A."/>
            <person name="Labutti K."/>
            <person name="Pangilinan J."/>
            <person name="Lipzen A."/>
            <person name="Riley R."/>
            <person name="Andreopoulos W."/>
            <person name="He G."/>
            <person name="Johnson J."/>
            <person name="Barry K.W."/>
            <person name="Grigoriev I.V."/>
            <person name="Nagy L."/>
            <person name="Hibbett D."/>
            <person name="Henrissat B."/>
            <person name="Matheny P.B."/>
            <person name="Labbe J."/>
            <person name="Martin F."/>
        </authorList>
    </citation>
    <scope>NUCLEOTIDE SEQUENCE</scope>
    <source>
        <strain evidence="1">FP105234-sp</strain>
    </source>
</reference>
<evidence type="ECO:0000313" key="1">
    <source>
        <dbReference type="EMBL" id="KAI0048152.1"/>
    </source>
</evidence>
<accession>A0ACB8RW82</accession>
<dbReference type="EMBL" id="MU275891">
    <property type="protein sequence ID" value="KAI0048152.1"/>
    <property type="molecule type" value="Genomic_DNA"/>
</dbReference>
<keyword evidence="2" id="KW-1185">Reference proteome</keyword>
<reference evidence="1" key="2">
    <citation type="journal article" date="2022" name="New Phytol.">
        <title>Evolutionary transition to the ectomycorrhizal habit in the genomes of a hyperdiverse lineage of mushroom-forming fungi.</title>
        <authorList>
            <person name="Looney B."/>
            <person name="Miyauchi S."/>
            <person name="Morin E."/>
            <person name="Drula E."/>
            <person name="Courty P.E."/>
            <person name="Kohler A."/>
            <person name="Kuo A."/>
            <person name="LaButti K."/>
            <person name="Pangilinan J."/>
            <person name="Lipzen A."/>
            <person name="Riley R."/>
            <person name="Andreopoulos W."/>
            <person name="He G."/>
            <person name="Johnson J."/>
            <person name="Nolan M."/>
            <person name="Tritt A."/>
            <person name="Barry K.W."/>
            <person name="Grigoriev I.V."/>
            <person name="Nagy L.G."/>
            <person name="Hibbett D."/>
            <person name="Henrissat B."/>
            <person name="Matheny P.B."/>
            <person name="Labbe J."/>
            <person name="Martin F.M."/>
        </authorList>
    </citation>
    <scope>NUCLEOTIDE SEQUENCE</scope>
    <source>
        <strain evidence="1">FP105234-sp</strain>
    </source>
</reference>
<sequence>MFSRLSNLFIVFFLGLMLMVSASPASPAVVKRTEPASSCSTGDLQCCNSVEPASSASATKILGLLGIVLQDLSVIVGLTCDPITVIGVGSDSCSAQAVCCDNNSFKGVIALGCTPVDLSL</sequence>
<name>A0ACB8RW82_9AGAM</name>
<gene>
    <name evidence="1" type="ORF">FA95DRAFT_1572049</name>
</gene>